<dbReference type="SUPFAM" id="SSF55781">
    <property type="entry name" value="GAF domain-like"/>
    <property type="match status" value="1"/>
</dbReference>
<evidence type="ECO:0000256" key="9">
    <source>
        <dbReference type="ARBA" id="ARBA00022842"/>
    </source>
</evidence>
<dbReference type="GO" id="GO:0046872">
    <property type="term" value="F:metal ion binding"/>
    <property type="evidence" value="ECO:0007669"/>
    <property type="project" value="UniProtKB-KW"/>
</dbReference>
<evidence type="ECO:0000256" key="3">
    <source>
        <dbReference type="ARBA" id="ARBA00022679"/>
    </source>
</evidence>
<dbReference type="GeneID" id="40832483"/>
<keyword evidence="10" id="KW-0904">Protein phosphatase</keyword>
<dbReference type="InterPro" id="IPR052016">
    <property type="entry name" value="Bact_Sigma-Reg"/>
</dbReference>
<evidence type="ECO:0000256" key="6">
    <source>
        <dbReference type="ARBA" id="ARBA00022777"/>
    </source>
</evidence>
<evidence type="ECO:0000256" key="7">
    <source>
        <dbReference type="ARBA" id="ARBA00022801"/>
    </source>
</evidence>
<evidence type="ECO:0000313" key="19">
    <source>
        <dbReference type="Proteomes" id="UP000199063"/>
    </source>
</evidence>
<dbReference type="PANTHER" id="PTHR43156:SF2">
    <property type="entry name" value="STAGE II SPORULATION PROTEIN E"/>
    <property type="match status" value="1"/>
</dbReference>
<keyword evidence="19" id="KW-1185">Reference proteome</keyword>
<dbReference type="STRING" id="1196353.SAMN05444921_12039"/>
<evidence type="ECO:0000256" key="2">
    <source>
        <dbReference type="ARBA" id="ARBA00022553"/>
    </source>
</evidence>
<keyword evidence="8" id="KW-0067">ATP-binding</keyword>
<dbReference type="EMBL" id="FNHI01000020">
    <property type="protein sequence ID" value="SDN14324.1"/>
    <property type="molecule type" value="Genomic_DNA"/>
</dbReference>
<gene>
    <name evidence="18" type="ORF">SAMN05444921_12039</name>
</gene>
<evidence type="ECO:0000256" key="4">
    <source>
        <dbReference type="ARBA" id="ARBA00022723"/>
    </source>
</evidence>
<dbReference type="GO" id="GO:0005524">
    <property type="term" value="F:ATP binding"/>
    <property type="evidence" value="ECO:0007669"/>
    <property type="project" value="UniProtKB-KW"/>
</dbReference>
<evidence type="ECO:0000259" key="17">
    <source>
        <dbReference type="SMART" id="SM00331"/>
    </source>
</evidence>
<dbReference type="InterPro" id="IPR001932">
    <property type="entry name" value="PPM-type_phosphatase-like_dom"/>
</dbReference>
<keyword evidence="9" id="KW-0460">Magnesium</keyword>
<dbReference type="GO" id="GO:0004722">
    <property type="term" value="F:protein serine/threonine phosphatase activity"/>
    <property type="evidence" value="ECO:0007669"/>
    <property type="project" value="UniProtKB-EC"/>
</dbReference>
<dbReference type="EC" id="3.1.3.16" evidence="1"/>
<evidence type="ECO:0000256" key="8">
    <source>
        <dbReference type="ARBA" id="ARBA00022840"/>
    </source>
</evidence>
<evidence type="ECO:0000256" key="11">
    <source>
        <dbReference type="ARBA" id="ARBA00023211"/>
    </source>
</evidence>
<proteinExistence type="predicted"/>
<keyword evidence="4" id="KW-0479">Metal-binding</keyword>
<feature type="domain" description="GAF" evidence="16">
    <location>
        <begin position="5"/>
        <end position="193"/>
    </location>
</feature>
<accession>A0A1G9YZ22</accession>
<dbReference type="FunFam" id="3.60.40.10:FF:000005">
    <property type="entry name" value="Serine/threonine protein phosphatase"/>
    <property type="match status" value="1"/>
</dbReference>
<dbReference type="GO" id="GO:0016301">
    <property type="term" value="F:kinase activity"/>
    <property type="evidence" value="ECO:0007669"/>
    <property type="project" value="UniProtKB-KW"/>
</dbReference>
<keyword evidence="5" id="KW-0547">Nucleotide-binding</keyword>
<dbReference type="Gene3D" id="3.30.450.40">
    <property type="match status" value="1"/>
</dbReference>
<dbReference type="AlphaFoldDB" id="A0A1G9YZ22"/>
<evidence type="ECO:0000313" key="18">
    <source>
        <dbReference type="EMBL" id="SDN14324.1"/>
    </source>
</evidence>
<dbReference type="PANTHER" id="PTHR43156">
    <property type="entry name" value="STAGE II SPORULATION PROTEIN E-RELATED"/>
    <property type="match status" value="1"/>
</dbReference>
<evidence type="ECO:0000256" key="5">
    <source>
        <dbReference type="ARBA" id="ARBA00022741"/>
    </source>
</evidence>
<dbReference type="Proteomes" id="UP000199063">
    <property type="component" value="Unassembled WGS sequence"/>
</dbReference>
<dbReference type="Gene3D" id="3.60.40.10">
    <property type="entry name" value="PPM-type phosphatase domain"/>
    <property type="match status" value="1"/>
</dbReference>
<sequence>MDEYDVDAALQQALDRLTLLADVNSALAATVDAREGLRRVCRMLAQRMGDWCAIDVLTERDEIGRVCATHRGPVLLQGEETEAPLPKPPPDATGPLARVLQGAGPFVLAAAEIRPRERMHGWDLGQARIFEQLDVRSAVIAPLRARREVLGALTIARWGSRPALSDDDLMLVEDLSHRVGLAIDNARLHRQTEHIAERLQRSLLPALPGAGPLRMAARYAPSQATAQVGGDWYDSFVLPDGDTAVIIGDVAGHDLQSTVEMSQLRNMLRGIACDRQEPPGAILRRLDLALHTLYPEFTATCLYALIQGPEGGPWQLNHSSAGHLPPLLVTRDGDTRYLQDARGMLLGVDPEQPRTSASEPLPAHSTLLLYTDGLVERRRESIDHGLTRLRQHAAALARHTPDSFCDELLTGLAPTPTDDVALLAVRIPEPTATPAGATGTEDGGA</sequence>
<dbReference type="Pfam" id="PF01590">
    <property type="entry name" value="GAF"/>
    <property type="match status" value="1"/>
</dbReference>
<evidence type="ECO:0000256" key="15">
    <source>
        <dbReference type="ARBA" id="ARBA00081350"/>
    </source>
</evidence>
<keyword evidence="2" id="KW-0597">Phosphoprotein</keyword>
<protein>
    <recommendedName>
        <fullName evidence="1">protein-serine/threonine phosphatase</fullName>
        <ecNumber evidence="1">3.1.3.16</ecNumber>
    </recommendedName>
    <alternativeName>
        <fullName evidence="15">Protein-serine/threonine phosphatase</fullName>
    </alternativeName>
    <alternativeName>
        <fullName evidence="14">Serine/threonine-protein kinase</fullName>
    </alternativeName>
</protein>
<dbReference type="InterPro" id="IPR003018">
    <property type="entry name" value="GAF"/>
</dbReference>
<keyword evidence="7" id="KW-0378">Hydrolase</keyword>
<dbReference type="SMART" id="SM00331">
    <property type="entry name" value="PP2C_SIG"/>
    <property type="match status" value="1"/>
</dbReference>
<name>A0A1G9YZ22_9ACTN</name>
<dbReference type="SMART" id="SM00065">
    <property type="entry name" value="GAF"/>
    <property type="match status" value="1"/>
</dbReference>
<comment type="function">
    <text evidence="13">Primarily acts as an independent SigF regulator that is sensitive to the osmosensory signal, mediating the cross talk of PknD with the SigF regulon. Possesses both phosphatase and kinase activities. The kinase domain functions as a classic anti-sigma factor-like kinase to phosphorylate the anti-anti-sigma factor domain at the canonical regulatory site, and the phosphatase domain antagonizes this activity.</text>
</comment>
<dbReference type="InterPro" id="IPR036457">
    <property type="entry name" value="PPM-type-like_dom_sf"/>
</dbReference>
<dbReference type="InterPro" id="IPR029016">
    <property type="entry name" value="GAF-like_dom_sf"/>
</dbReference>
<feature type="domain" description="PPM-type phosphatase" evidence="17">
    <location>
        <begin position="213"/>
        <end position="427"/>
    </location>
</feature>
<evidence type="ECO:0000256" key="1">
    <source>
        <dbReference type="ARBA" id="ARBA00013081"/>
    </source>
</evidence>
<keyword evidence="11" id="KW-0464">Manganese</keyword>
<dbReference type="OrthoDB" id="118142at2"/>
<keyword evidence="3" id="KW-0808">Transferase</keyword>
<reference evidence="19" key="1">
    <citation type="submission" date="2016-10" db="EMBL/GenBank/DDBJ databases">
        <authorList>
            <person name="Varghese N."/>
            <person name="Submissions S."/>
        </authorList>
    </citation>
    <scope>NUCLEOTIDE SEQUENCE [LARGE SCALE GENOMIC DNA]</scope>
    <source>
        <strain evidence="19">CGMCC 4.7042</strain>
    </source>
</reference>
<evidence type="ECO:0000256" key="13">
    <source>
        <dbReference type="ARBA" id="ARBA00056274"/>
    </source>
</evidence>
<comment type="catalytic activity">
    <reaction evidence="12">
        <text>O-phospho-L-seryl-[protein] + H2O = L-seryl-[protein] + phosphate</text>
        <dbReference type="Rhea" id="RHEA:20629"/>
        <dbReference type="Rhea" id="RHEA-COMP:9863"/>
        <dbReference type="Rhea" id="RHEA-COMP:11604"/>
        <dbReference type="ChEBI" id="CHEBI:15377"/>
        <dbReference type="ChEBI" id="CHEBI:29999"/>
        <dbReference type="ChEBI" id="CHEBI:43474"/>
        <dbReference type="ChEBI" id="CHEBI:83421"/>
        <dbReference type="EC" id="3.1.3.16"/>
    </reaction>
</comment>
<dbReference type="Pfam" id="PF07228">
    <property type="entry name" value="SpoIIE"/>
    <property type="match status" value="1"/>
</dbReference>
<dbReference type="RefSeq" id="WP_093659036.1">
    <property type="nucleotide sequence ID" value="NZ_FNHI01000020.1"/>
</dbReference>
<evidence type="ECO:0000259" key="16">
    <source>
        <dbReference type="SMART" id="SM00065"/>
    </source>
</evidence>
<evidence type="ECO:0000256" key="12">
    <source>
        <dbReference type="ARBA" id="ARBA00047761"/>
    </source>
</evidence>
<evidence type="ECO:0000256" key="10">
    <source>
        <dbReference type="ARBA" id="ARBA00022912"/>
    </source>
</evidence>
<organism evidence="18 19">
    <name type="scientific">Streptomyces wuyuanensis</name>
    <dbReference type="NCBI Taxonomy" id="1196353"/>
    <lineage>
        <taxon>Bacteria</taxon>
        <taxon>Bacillati</taxon>
        <taxon>Actinomycetota</taxon>
        <taxon>Actinomycetes</taxon>
        <taxon>Kitasatosporales</taxon>
        <taxon>Streptomycetaceae</taxon>
        <taxon>Streptomyces</taxon>
    </lineage>
</organism>
<keyword evidence="6" id="KW-0418">Kinase</keyword>
<evidence type="ECO:0000256" key="14">
    <source>
        <dbReference type="ARBA" id="ARBA00075117"/>
    </source>
</evidence>